<keyword evidence="5" id="KW-1185">Reference proteome</keyword>
<evidence type="ECO:0000259" key="3">
    <source>
        <dbReference type="Pfam" id="PF01757"/>
    </source>
</evidence>
<gene>
    <name evidence="4" type="ORF">E6W99_09195</name>
</gene>
<evidence type="ECO:0000256" key="1">
    <source>
        <dbReference type="ARBA" id="ARBA00004370"/>
    </source>
</evidence>
<comment type="caution">
    <text evidence="4">The sequence shown here is derived from an EMBL/GenBank/DDBJ whole genome shotgun (WGS) entry which is preliminary data.</text>
</comment>
<dbReference type="PANTHER" id="PTHR23028">
    <property type="entry name" value="ACETYLTRANSFERASE"/>
    <property type="match status" value="1"/>
</dbReference>
<dbReference type="PANTHER" id="PTHR23028:SF134">
    <property type="entry name" value="PUTATIVE (AFU_ORTHOLOGUE AFUA_4G08520)-RELATED"/>
    <property type="match status" value="1"/>
</dbReference>
<proteinExistence type="inferred from homology"/>
<dbReference type="RefSeq" id="WP_136353102.1">
    <property type="nucleotide sequence ID" value="NZ_CP046266.1"/>
</dbReference>
<dbReference type="OrthoDB" id="290051at2"/>
<dbReference type="Pfam" id="PF01757">
    <property type="entry name" value="Acyl_transf_3"/>
    <property type="match status" value="1"/>
</dbReference>
<keyword evidence="4" id="KW-0808">Transferase</keyword>
<dbReference type="AlphaFoldDB" id="A0A4S4BZ70"/>
<dbReference type="InterPro" id="IPR050879">
    <property type="entry name" value="Acyltransferase_3"/>
</dbReference>
<dbReference type="InterPro" id="IPR002656">
    <property type="entry name" value="Acyl_transf_3_dom"/>
</dbReference>
<evidence type="ECO:0000313" key="4">
    <source>
        <dbReference type="EMBL" id="THF80565.1"/>
    </source>
</evidence>
<evidence type="ECO:0000256" key="2">
    <source>
        <dbReference type="ARBA" id="ARBA00007400"/>
    </source>
</evidence>
<feature type="domain" description="Acyltransferase 3" evidence="3">
    <location>
        <begin position="6"/>
        <end position="353"/>
    </location>
</feature>
<reference evidence="4 5" key="1">
    <citation type="submission" date="2019-04" db="EMBL/GenBank/DDBJ databases">
        <title>Bacillus sediminilitoris sp. nov., isolated from a tidal flat sediment on the East China Sea.</title>
        <authorList>
            <person name="Wei Y."/>
            <person name="Mao H."/>
            <person name="Fang J."/>
        </authorList>
    </citation>
    <scope>NUCLEOTIDE SEQUENCE [LARGE SCALE GENOMIC DNA]</scope>
    <source>
        <strain evidence="4 5">DSL-17</strain>
    </source>
</reference>
<dbReference type="GO" id="GO:0016747">
    <property type="term" value="F:acyltransferase activity, transferring groups other than amino-acyl groups"/>
    <property type="evidence" value="ECO:0007669"/>
    <property type="project" value="InterPro"/>
</dbReference>
<sequence>MNNRIEQLDSIRGLAALCVFISHIILVKTEIFTEAMRSPLRLFTNGHAAVMLFFVLSGFVLSLAFLNKNNVLYISYFIKRVFRIYIPYLVAIATAMISSIFFFRGTIDGLSDWFNSSWTELPNLYSIIEHIFILRNIHTDTFNNVIWSLVHELRISIIFPFVVLFIKNIKAKYSLLLCFALSFLSGLNNIFQFQISMGLLTNYFTTIHYLSIFILGVLVAKYRFTIIHFYRQLTIPNKWIFLIMSVIIYNFADTIIPEILISPIFGPYLLIIEEYFQALGAIGFITAALGSDKVAWFLMRKPLIFLGKISYSLYLYHLIVLLSCVHILYGLIPIWQILIGSMVLSIGVSALFYYLIENPCIKFGRVLAEKTMDKEIDKFIHKSKENYKNV</sequence>
<evidence type="ECO:0000313" key="5">
    <source>
        <dbReference type="Proteomes" id="UP000310334"/>
    </source>
</evidence>
<dbReference type="Proteomes" id="UP000310334">
    <property type="component" value="Unassembled WGS sequence"/>
</dbReference>
<comment type="similarity">
    <text evidence="2">Belongs to the acyltransferase 3 family.</text>
</comment>
<name>A0A4S4BZ70_9BACI</name>
<protein>
    <submittedName>
        <fullName evidence="4">Acyltransferase</fullName>
    </submittedName>
</protein>
<dbReference type="EMBL" id="SSNT01000006">
    <property type="protein sequence ID" value="THF80565.1"/>
    <property type="molecule type" value="Genomic_DNA"/>
</dbReference>
<keyword evidence="4" id="KW-0012">Acyltransferase</keyword>
<organism evidence="4 5">
    <name type="scientific">Metabacillus sediminilitoris</name>
    <dbReference type="NCBI Taxonomy" id="2567941"/>
    <lineage>
        <taxon>Bacteria</taxon>
        <taxon>Bacillati</taxon>
        <taxon>Bacillota</taxon>
        <taxon>Bacilli</taxon>
        <taxon>Bacillales</taxon>
        <taxon>Bacillaceae</taxon>
        <taxon>Metabacillus</taxon>
    </lineage>
</organism>
<comment type="subcellular location">
    <subcellularLocation>
        <location evidence="1">Membrane</location>
    </subcellularLocation>
</comment>
<accession>A0A4S4BZ70</accession>